<evidence type="ECO:0000256" key="3">
    <source>
        <dbReference type="SAM" id="MobiDB-lite"/>
    </source>
</evidence>
<evidence type="ECO:0000259" key="4">
    <source>
        <dbReference type="PROSITE" id="PS51462"/>
    </source>
</evidence>
<dbReference type="SUPFAM" id="SSF55811">
    <property type="entry name" value="Nudix"/>
    <property type="match status" value="1"/>
</dbReference>
<evidence type="ECO:0000313" key="5">
    <source>
        <dbReference type="EMBL" id="GEM90678.1"/>
    </source>
</evidence>
<evidence type="ECO:0000256" key="1">
    <source>
        <dbReference type="ARBA" id="ARBA00022801"/>
    </source>
</evidence>
<dbReference type="PROSITE" id="PS00893">
    <property type="entry name" value="NUDIX_BOX"/>
    <property type="match status" value="1"/>
</dbReference>
<dbReference type="EMBL" id="BJXN01000018">
    <property type="protein sequence ID" value="GEM90678.1"/>
    <property type="molecule type" value="Genomic_DNA"/>
</dbReference>
<sequence length="170" mass="20223">MAEGRAAKTSKRTAQRGPKARLKRKVTSAGGVVFRGCRKPRVLLIMPAKGKRRRWSLPKGRVEPGERYWQTARREVKEETGVNVKVLDPIERVRYYFMAHDDEGVEVNKRVHYFLMRYEGGELRPQVEEVRQVRWFPVEEAERLLAFENERRVFRAALERWRKRCRQATR</sequence>
<dbReference type="Pfam" id="PF00293">
    <property type="entry name" value="NUDIX"/>
    <property type="match status" value="1"/>
</dbReference>
<dbReference type="InterPro" id="IPR020476">
    <property type="entry name" value="Nudix_hydrolase"/>
</dbReference>
<reference evidence="5 6" key="1">
    <citation type="submission" date="2019-07" db="EMBL/GenBank/DDBJ databases">
        <title>Whole genome shotgun sequence of Oceanithermus desulfurans NBRC 100063.</title>
        <authorList>
            <person name="Hosoyama A."/>
            <person name="Uohara A."/>
            <person name="Ohji S."/>
            <person name="Ichikawa N."/>
        </authorList>
    </citation>
    <scope>NUCLEOTIDE SEQUENCE [LARGE SCALE GENOMIC DNA]</scope>
    <source>
        <strain evidence="5 6">NBRC 100063</strain>
    </source>
</reference>
<evidence type="ECO:0000256" key="2">
    <source>
        <dbReference type="RuleBase" id="RU003476"/>
    </source>
</evidence>
<organism evidence="5 6">
    <name type="scientific">Oceanithermus desulfurans NBRC 100063</name>
    <dbReference type="NCBI Taxonomy" id="1227550"/>
    <lineage>
        <taxon>Bacteria</taxon>
        <taxon>Thermotogati</taxon>
        <taxon>Deinococcota</taxon>
        <taxon>Deinococci</taxon>
        <taxon>Thermales</taxon>
        <taxon>Thermaceae</taxon>
        <taxon>Oceanithermus</taxon>
    </lineage>
</organism>
<dbReference type="InterPro" id="IPR051325">
    <property type="entry name" value="Nudix_hydrolase_domain"/>
</dbReference>
<proteinExistence type="inferred from homology"/>
<dbReference type="PANTHER" id="PTHR21340">
    <property type="entry name" value="DIADENOSINE 5,5-P1,P4-TETRAPHOSPHATE PYROPHOSPHOHYDROLASE MUTT"/>
    <property type="match status" value="1"/>
</dbReference>
<dbReference type="GO" id="GO:0004081">
    <property type="term" value="F:bis(5'-nucleosyl)-tetraphosphatase (asymmetrical) activity"/>
    <property type="evidence" value="ECO:0007669"/>
    <property type="project" value="TreeGrafter"/>
</dbReference>
<dbReference type="Gene3D" id="3.90.79.10">
    <property type="entry name" value="Nucleoside Triphosphate Pyrophosphohydrolase"/>
    <property type="match status" value="1"/>
</dbReference>
<dbReference type="CDD" id="cd03673">
    <property type="entry name" value="NUDIX_Ap6A_hydrolase"/>
    <property type="match status" value="1"/>
</dbReference>
<dbReference type="GO" id="GO:0006167">
    <property type="term" value="P:AMP biosynthetic process"/>
    <property type="evidence" value="ECO:0007669"/>
    <property type="project" value="TreeGrafter"/>
</dbReference>
<dbReference type="Proteomes" id="UP000321827">
    <property type="component" value="Unassembled WGS sequence"/>
</dbReference>
<evidence type="ECO:0000313" key="6">
    <source>
        <dbReference type="Proteomes" id="UP000321827"/>
    </source>
</evidence>
<accession>A0A511RLZ6</accession>
<dbReference type="PRINTS" id="PR00502">
    <property type="entry name" value="NUDIXFAMILY"/>
</dbReference>
<dbReference type="RefSeq" id="WP_147148632.1">
    <property type="nucleotide sequence ID" value="NZ_BJXN01000018.1"/>
</dbReference>
<dbReference type="AlphaFoldDB" id="A0A511RLZ6"/>
<protein>
    <submittedName>
        <fullName evidence="5">DNA mismatch repair protein MutT</fullName>
    </submittedName>
</protein>
<dbReference type="InterPro" id="IPR000086">
    <property type="entry name" value="NUDIX_hydrolase_dom"/>
</dbReference>
<dbReference type="PROSITE" id="PS51462">
    <property type="entry name" value="NUDIX"/>
    <property type="match status" value="1"/>
</dbReference>
<dbReference type="OrthoDB" id="9816289at2"/>
<dbReference type="PANTHER" id="PTHR21340:SF0">
    <property type="entry name" value="BIS(5'-NUCLEOSYL)-TETRAPHOSPHATASE [ASYMMETRICAL]"/>
    <property type="match status" value="1"/>
</dbReference>
<keyword evidence="1 2" id="KW-0378">Hydrolase</keyword>
<dbReference type="GO" id="GO:0006754">
    <property type="term" value="P:ATP biosynthetic process"/>
    <property type="evidence" value="ECO:0007669"/>
    <property type="project" value="TreeGrafter"/>
</dbReference>
<name>A0A511RLZ6_9DEIN</name>
<comment type="caution">
    <text evidence="5">The sequence shown here is derived from an EMBL/GenBank/DDBJ whole genome shotgun (WGS) entry which is preliminary data.</text>
</comment>
<feature type="domain" description="Nudix hydrolase" evidence="4">
    <location>
        <begin position="24"/>
        <end position="158"/>
    </location>
</feature>
<dbReference type="InterPro" id="IPR020084">
    <property type="entry name" value="NUDIX_hydrolase_CS"/>
</dbReference>
<comment type="similarity">
    <text evidence="2">Belongs to the Nudix hydrolase family.</text>
</comment>
<dbReference type="InterPro" id="IPR015797">
    <property type="entry name" value="NUDIX_hydrolase-like_dom_sf"/>
</dbReference>
<feature type="region of interest" description="Disordered" evidence="3">
    <location>
        <begin position="1"/>
        <end position="22"/>
    </location>
</feature>
<gene>
    <name evidence="5" type="ORF">ODE01S_21120</name>
</gene>
<feature type="compositionally biased region" description="Basic residues" evidence="3">
    <location>
        <begin position="8"/>
        <end position="22"/>
    </location>
</feature>